<evidence type="ECO:0000256" key="1">
    <source>
        <dbReference type="ARBA" id="ARBA00022603"/>
    </source>
</evidence>
<evidence type="ECO:0000256" key="2">
    <source>
        <dbReference type="ARBA" id="ARBA00022679"/>
    </source>
</evidence>
<dbReference type="AlphaFoldDB" id="A0A1H0ZWA9"/>
<dbReference type="Pfam" id="PF08241">
    <property type="entry name" value="Methyltransf_11"/>
    <property type="match status" value="1"/>
</dbReference>
<dbReference type="GO" id="GO:0008757">
    <property type="term" value="F:S-adenosylmethionine-dependent methyltransferase activity"/>
    <property type="evidence" value="ECO:0007669"/>
    <property type="project" value="InterPro"/>
</dbReference>
<keyword evidence="3" id="KW-0949">S-adenosyl-L-methionine</keyword>
<dbReference type="CDD" id="cd02440">
    <property type="entry name" value="AdoMet_MTases"/>
    <property type="match status" value="1"/>
</dbReference>
<dbReference type="SUPFAM" id="SSF53335">
    <property type="entry name" value="S-adenosyl-L-methionine-dependent methyltransferases"/>
    <property type="match status" value="1"/>
</dbReference>
<reference evidence="5 6" key="1">
    <citation type="submission" date="2016-10" db="EMBL/GenBank/DDBJ databases">
        <authorList>
            <person name="de Groot N.N."/>
        </authorList>
    </citation>
    <scope>NUCLEOTIDE SEQUENCE [LARGE SCALE GENOMIC DNA]</scope>
    <source>
        <strain evidence="5 6">DSM 43794</strain>
    </source>
</reference>
<feature type="domain" description="Methyltransferase type 11" evidence="4">
    <location>
        <begin position="55"/>
        <end position="148"/>
    </location>
</feature>
<dbReference type="PANTHER" id="PTHR43464">
    <property type="entry name" value="METHYLTRANSFERASE"/>
    <property type="match status" value="1"/>
</dbReference>
<sequence>MMPDMATMSSIAGYWDAAARRFDRGADHGLREPRGRTAWAHRLRAWLPEAPADVLDLGCGTGSLTRLLVEQGHRPLGIDLSPKMIAHARARLAGTGAEVVIGDAGKPPVGRRKFDAVLARHLLWTQPEPQAALRRWARLARRGGRLVLIEGRWNAPPGAVPYAERAEATPWAHGVEPAVLREALTGLVSDLRIEPLDDPALWGWETDDERYAVIATV</sequence>
<keyword evidence="6" id="KW-1185">Reference proteome</keyword>
<proteinExistence type="predicted"/>
<dbReference type="Gene3D" id="3.40.50.150">
    <property type="entry name" value="Vaccinia Virus protein VP39"/>
    <property type="match status" value="1"/>
</dbReference>
<protein>
    <submittedName>
        <fullName evidence="5">Methyltransferase domain-containing protein</fullName>
    </submittedName>
</protein>
<name>A0A1H0ZWA9_9ACTN</name>
<evidence type="ECO:0000256" key="3">
    <source>
        <dbReference type="ARBA" id="ARBA00022691"/>
    </source>
</evidence>
<dbReference type="InterPro" id="IPR029063">
    <property type="entry name" value="SAM-dependent_MTases_sf"/>
</dbReference>
<gene>
    <name evidence="5" type="ORF">SAMN04489764_0164</name>
</gene>
<dbReference type="GO" id="GO:0032259">
    <property type="term" value="P:methylation"/>
    <property type="evidence" value="ECO:0007669"/>
    <property type="project" value="UniProtKB-KW"/>
</dbReference>
<dbReference type="STRING" id="35622.SAMN04489764_0164"/>
<dbReference type="EMBL" id="FNKK01000002">
    <property type="protein sequence ID" value="SDQ31346.1"/>
    <property type="molecule type" value="Genomic_DNA"/>
</dbReference>
<accession>A0A1H0ZWA9</accession>
<keyword evidence="1 5" id="KW-0489">Methyltransferase</keyword>
<dbReference type="Proteomes" id="UP000217103">
    <property type="component" value="Unassembled WGS sequence"/>
</dbReference>
<evidence type="ECO:0000259" key="4">
    <source>
        <dbReference type="Pfam" id="PF08241"/>
    </source>
</evidence>
<evidence type="ECO:0000313" key="6">
    <source>
        <dbReference type="Proteomes" id="UP000217103"/>
    </source>
</evidence>
<dbReference type="PANTHER" id="PTHR43464:SF19">
    <property type="entry name" value="UBIQUINONE BIOSYNTHESIS O-METHYLTRANSFERASE, MITOCHONDRIAL"/>
    <property type="match status" value="1"/>
</dbReference>
<organism evidence="5 6">
    <name type="scientific">Thermostaphylospora chromogena</name>
    <dbReference type="NCBI Taxonomy" id="35622"/>
    <lineage>
        <taxon>Bacteria</taxon>
        <taxon>Bacillati</taxon>
        <taxon>Actinomycetota</taxon>
        <taxon>Actinomycetes</taxon>
        <taxon>Streptosporangiales</taxon>
        <taxon>Thermomonosporaceae</taxon>
        <taxon>Thermostaphylospora</taxon>
    </lineage>
</organism>
<keyword evidence="2 5" id="KW-0808">Transferase</keyword>
<evidence type="ECO:0000313" key="5">
    <source>
        <dbReference type="EMBL" id="SDQ31346.1"/>
    </source>
</evidence>
<dbReference type="InterPro" id="IPR013216">
    <property type="entry name" value="Methyltransf_11"/>
</dbReference>